<keyword evidence="1" id="KW-1133">Transmembrane helix</keyword>
<dbReference type="AlphaFoldDB" id="A0A843VXL4"/>
<feature type="non-terminal residue" evidence="2">
    <location>
        <position position="123"/>
    </location>
</feature>
<evidence type="ECO:0000313" key="3">
    <source>
        <dbReference type="Proteomes" id="UP000652761"/>
    </source>
</evidence>
<keyword evidence="1" id="KW-0472">Membrane</keyword>
<reference evidence="2" key="1">
    <citation type="submission" date="2017-07" db="EMBL/GenBank/DDBJ databases">
        <title>Taro Niue Genome Assembly and Annotation.</title>
        <authorList>
            <person name="Atibalentja N."/>
            <person name="Keating K."/>
            <person name="Fields C.J."/>
        </authorList>
    </citation>
    <scope>NUCLEOTIDE SEQUENCE</scope>
    <source>
        <strain evidence="2">Niue_2</strain>
        <tissue evidence="2">Leaf</tissue>
    </source>
</reference>
<evidence type="ECO:0000313" key="2">
    <source>
        <dbReference type="EMBL" id="MQL95889.1"/>
    </source>
</evidence>
<dbReference type="Proteomes" id="UP000652761">
    <property type="component" value="Unassembled WGS sequence"/>
</dbReference>
<gene>
    <name evidence="2" type="ORF">Taro_028552</name>
</gene>
<organism evidence="2 3">
    <name type="scientific">Colocasia esculenta</name>
    <name type="common">Wild taro</name>
    <name type="synonym">Arum esculentum</name>
    <dbReference type="NCBI Taxonomy" id="4460"/>
    <lineage>
        <taxon>Eukaryota</taxon>
        <taxon>Viridiplantae</taxon>
        <taxon>Streptophyta</taxon>
        <taxon>Embryophyta</taxon>
        <taxon>Tracheophyta</taxon>
        <taxon>Spermatophyta</taxon>
        <taxon>Magnoliopsida</taxon>
        <taxon>Liliopsida</taxon>
        <taxon>Araceae</taxon>
        <taxon>Aroideae</taxon>
        <taxon>Colocasieae</taxon>
        <taxon>Colocasia</taxon>
    </lineage>
</organism>
<proteinExistence type="predicted"/>
<name>A0A843VXL4_COLES</name>
<comment type="caution">
    <text evidence="2">The sequence shown here is derived from an EMBL/GenBank/DDBJ whole genome shotgun (WGS) entry which is preliminary data.</text>
</comment>
<dbReference type="EMBL" id="NMUH01001849">
    <property type="protein sequence ID" value="MQL95889.1"/>
    <property type="molecule type" value="Genomic_DNA"/>
</dbReference>
<accession>A0A843VXL4</accession>
<protein>
    <submittedName>
        <fullName evidence="2">Uncharacterized protein</fullName>
    </submittedName>
</protein>
<keyword evidence="1" id="KW-0812">Transmembrane</keyword>
<feature type="transmembrane region" description="Helical" evidence="1">
    <location>
        <begin position="99"/>
        <end position="122"/>
    </location>
</feature>
<keyword evidence="3" id="KW-1185">Reference proteome</keyword>
<evidence type="ECO:0000256" key="1">
    <source>
        <dbReference type="SAM" id="Phobius"/>
    </source>
</evidence>
<sequence>PFFQTALQSSQSLALVFKVHKSLLWAWGARAIYRSWRRRRPGHLISRPGHLVLSRRRNEREKETAASLLRSGLGRRGAGYSGVPDQETWPSRPASSFSVLAAPASSFFVLAALMSSFFVLAAL</sequence>